<organism evidence="2 3">
    <name type="scientific">Phaeosphaeria nodorum (strain SN15 / ATCC MYA-4574 / FGSC 10173)</name>
    <name type="common">Glume blotch fungus</name>
    <name type="synonym">Parastagonospora nodorum</name>
    <dbReference type="NCBI Taxonomy" id="321614"/>
    <lineage>
        <taxon>Eukaryota</taxon>
        <taxon>Fungi</taxon>
        <taxon>Dikarya</taxon>
        <taxon>Ascomycota</taxon>
        <taxon>Pezizomycotina</taxon>
        <taxon>Dothideomycetes</taxon>
        <taxon>Pleosporomycetidae</taxon>
        <taxon>Pleosporales</taxon>
        <taxon>Pleosporineae</taxon>
        <taxon>Phaeosphaeriaceae</taxon>
        <taxon>Parastagonospora</taxon>
    </lineage>
</organism>
<dbReference type="PANTHER" id="PTHR33112:SF15">
    <property type="entry name" value="HETEROKARYON INCOMPATIBILITY DOMAIN-CONTAINING PROTEIN"/>
    <property type="match status" value="1"/>
</dbReference>
<dbReference type="OrthoDB" id="5362512at2759"/>
<protein>
    <recommendedName>
        <fullName evidence="1">Heterokaryon incompatibility domain-containing protein</fullName>
    </recommendedName>
</protein>
<dbReference type="EMBL" id="CP069043">
    <property type="protein sequence ID" value="QRD06595.1"/>
    <property type="molecule type" value="Genomic_DNA"/>
</dbReference>
<keyword evidence="3" id="KW-1185">Reference proteome</keyword>
<dbReference type="VEuPathDB" id="FungiDB:JI435_134970"/>
<dbReference type="AlphaFoldDB" id="A0A7U2IB71"/>
<reference evidence="3" key="1">
    <citation type="journal article" date="2021" name="BMC Genomics">
        <title>Chromosome-level genome assembly and manually-curated proteome of model necrotroph Parastagonospora nodorum Sn15 reveals a genome-wide trove of candidate effector homologs, and redundancy of virulence-related functions within an accessory chromosome.</title>
        <authorList>
            <person name="Bertazzoni S."/>
            <person name="Jones D.A.B."/>
            <person name="Phan H.T."/>
            <person name="Tan K.-C."/>
            <person name="Hane J.K."/>
        </authorList>
    </citation>
    <scope>NUCLEOTIDE SEQUENCE [LARGE SCALE GENOMIC DNA]</scope>
    <source>
        <strain evidence="3">SN15 / ATCC MYA-4574 / FGSC 10173)</strain>
    </source>
</reference>
<dbReference type="Pfam" id="PF06985">
    <property type="entry name" value="HET"/>
    <property type="match status" value="1"/>
</dbReference>
<accession>A0A7U2IB71</accession>
<evidence type="ECO:0000313" key="2">
    <source>
        <dbReference type="EMBL" id="QRD06595.1"/>
    </source>
</evidence>
<dbReference type="PANTHER" id="PTHR33112">
    <property type="entry name" value="DOMAIN PROTEIN, PUTATIVE-RELATED"/>
    <property type="match status" value="1"/>
</dbReference>
<feature type="domain" description="Heterokaryon incompatibility" evidence="1">
    <location>
        <begin position="189"/>
        <end position="336"/>
    </location>
</feature>
<dbReference type="InterPro" id="IPR010730">
    <property type="entry name" value="HET"/>
</dbReference>
<proteinExistence type="predicted"/>
<evidence type="ECO:0000259" key="1">
    <source>
        <dbReference type="Pfam" id="PF06985"/>
    </source>
</evidence>
<evidence type="ECO:0000313" key="3">
    <source>
        <dbReference type="Proteomes" id="UP000663193"/>
    </source>
</evidence>
<sequence length="657" mass="72954">MEVGRISETAPSGTHLPQFDTGSASLYCKVQHEPTVKTHTSSSVHDLEDAAKAGCLSCAIILLGARKLYPEQFQHFIYKVCDRQGIILVKYLDSVSRSKGKPPSMPGIHLLTLVNTPACLLPVVSVGRNTPERCSMEWLPILSRWLADCTANHNCGISGAQLPTRVLDVGTSLQDPIRLYISRGESARYIAFSHCWGEKGPAPAVTTKSNLHHHIEGFDVGILPKSFLEVISIARNLHVQFVWIDSLCIVQDDANDWDSESGRMATVYSNAHLVVAASSASDSSEGFISSPCHNPALPVATMRNDDGSLSTIHVRSEYASHQELGPLDSRGWALEERALSRRLVDFRRYEMFWECTRCSFCECGQSFSQVGPKTIFHRPESSFCWSDLRKAYLQKALTHSSDFLPALSGIVSHMQNFGAGDYLAGLWRTRLIDQLLWGFWSRPVGLPSAMLAGAGRIQPYRAPTWSWASLDTQNGRHMKLGHNASGMLSDVICRLLHASCTPRGRDENGAVTSGKIVLEGKLIKFICREHALDGQNVLHVQDMRHASWPEHVTLTILEAPFDLAEESYKDIELYGIALVRHLNSDVIKSVITYIGITLQMFDKKLGIYERVGVWKGMFSDGFRSGDDRTSQFAISTAHRFEEARTLAHMPDTTITIT</sequence>
<gene>
    <name evidence="2" type="ORF">JI435_134970</name>
</gene>
<dbReference type="Proteomes" id="UP000663193">
    <property type="component" value="Chromosome 21"/>
</dbReference>
<name>A0A7U2IB71_PHANO</name>